<dbReference type="RefSeq" id="WP_149282560.1">
    <property type="nucleotide sequence ID" value="NZ_CP038437.2"/>
</dbReference>
<evidence type="ECO:0000259" key="1">
    <source>
        <dbReference type="Pfam" id="PF14301"/>
    </source>
</evidence>
<feature type="domain" description="DUF4376" evidence="1">
    <location>
        <begin position="65"/>
        <end position="174"/>
    </location>
</feature>
<organism evidence="2 3">
    <name type="scientific">Halomonas binhaiensis</name>
    <dbReference type="NCBI Taxonomy" id="2562282"/>
    <lineage>
        <taxon>Bacteria</taxon>
        <taxon>Pseudomonadati</taxon>
        <taxon>Pseudomonadota</taxon>
        <taxon>Gammaproteobacteria</taxon>
        <taxon>Oceanospirillales</taxon>
        <taxon>Halomonadaceae</taxon>
        <taxon>Halomonas</taxon>
    </lineage>
</organism>
<evidence type="ECO:0000313" key="2">
    <source>
        <dbReference type="EMBL" id="QEM80210.1"/>
    </source>
</evidence>
<sequence length="184" mass="20937">MEYRNPRYNESGTIDCEIHHPSFGWIPFTASPNDAHEHCVAIYQAIIDSDNPIAPHEEPFDDVVKAKYREIETKLAEALAEGMPYTMPDGTEDIVQTRPEDEGNLLGLAIEARDLKAVGDLSHAFMLRAKSNRLYELTPDEMIDLTDTAKQFKQDLLERSWHLKDALRAAEEINDREAAKAINW</sequence>
<dbReference type="Pfam" id="PF14301">
    <property type="entry name" value="DUF4376"/>
    <property type="match status" value="1"/>
</dbReference>
<accession>A0A5C1NB85</accession>
<reference evidence="2" key="1">
    <citation type="submission" date="2021-02" db="EMBL/GenBank/DDBJ databases">
        <title>Strain Y2R2, a novel species of the genus Halomonas.</title>
        <authorList>
            <person name="Huang H."/>
        </authorList>
    </citation>
    <scope>NUCLEOTIDE SEQUENCE</scope>
    <source>
        <strain evidence="2">Y2R2</strain>
    </source>
</reference>
<keyword evidence="3" id="KW-1185">Reference proteome</keyword>
<dbReference type="InterPro" id="IPR025484">
    <property type="entry name" value="DUF4376"/>
</dbReference>
<protein>
    <submittedName>
        <fullName evidence="2">DUF4376 domain-containing protein</fullName>
    </submittedName>
</protein>
<evidence type="ECO:0000313" key="3">
    <source>
        <dbReference type="Proteomes" id="UP000324285"/>
    </source>
</evidence>
<proteinExistence type="predicted"/>
<gene>
    <name evidence="2" type="ORF">E4T21_00545</name>
</gene>
<dbReference type="KEGG" id="hbh:E4T21_00545"/>
<dbReference type="EMBL" id="CP038437">
    <property type="protein sequence ID" value="QEM80210.1"/>
    <property type="molecule type" value="Genomic_DNA"/>
</dbReference>
<name>A0A5C1NB85_9GAMM</name>
<dbReference type="OrthoDB" id="8596093at2"/>
<dbReference type="Proteomes" id="UP000324285">
    <property type="component" value="Chromosome"/>
</dbReference>
<dbReference type="AlphaFoldDB" id="A0A5C1NB85"/>